<dbReference type="Gene3D" id="3.40.50.450">
    <property type="match status" value="1"/>
</dbReference>
<keyword evidence="2" id="KW-1185">Reference proteome</keyword>
<dbReference type="Pfam" id="PF20308">
    <property type="entry name" value="TPR-S"/>
    <property type="match status" value="1"/>
</dbReference>
<gene>
    <name evidence="1" type="ORF">GCM10010971_26510</name>
</gene>
<dbReference type="Proteomes" id="UP000621859">
    <property type="component" value="Unassembled WGS sequence"/>
</dbReference>
<organism evidence="1 2">
    <name type="scientific">Silvimonas amylolytica</name>
    <dbReference type="NCBI Taxonomy" id="449663"/>
    <lineage>
        <taxon>Bacteria</taxon>
        <taxon>Pseudomonadati</taxon>
        <taxon>Pseudomonadota</taxon>
        <taxon>Betaproteobacteria</taxon>
        <taxon>Neisseriales</taxon>
        <taxon>Chitinibacteraceae</taxon>
        <taxon>Silvimonas</taxon>
    </lineage>
</organism>
<name>A0ABQ2PMJ1_9NEIS</name>
<proteinExistence type="predicted"/>
<reference evidence="2" key="1">
    <citation type="journal article" date="2019" name="Int. J. Syst. Evol. Microbiol.">
        <title>The Global Catalogue of Microorganisms (GCM) 10K type strain sequencing project: providing services to taxonomists for standard genome sequencing and annotation.</title>
        <authorList>
            <consortium name="The Broad Institute Genomics Platform"/>
            <consortium name="The Broad Institute Genome Sequencing Center for Infectious Disease"/>
            <person name="Wu L."/>
            <person name="Ma J."/>
        </authorList>
    </citation>
    <scope>NUCLEOTIDE SEQUENCE [LARGE SCALE GENOMIC DNA]</scope>
    <source>
        <strain evidence="2">CGMCC 1.8860</strain>
    </source>
</reference>
<dbReference type="InterPro" id="IPR046880">
    <property type="entry name" value="TPR-S"/>
</dbReference>
<evidence type="ECO:0000313" key="1">
    <source>
        <dbReference type="EMBL" id="GGP26832.1"/>
    </source>
</evidence>
<protein>
    <submittedName>
        <fullName evidence="1">Uncharacterized protein</fullName>
    </submittedName>
</protein>
<sequence>MDCFVIRGFGEKKDSGGELIDFDMVDRELIKPAMEKCGLVGGTTAIVQGSGPIHQDMFQLILRAAVVICDITVHNPNVFYELGVRHALRKKYTVLIKGTPSNDRAPFDIAGLRYMEYSWADPGKDVEKLIDVINAAQALDRETDSPIFLMMPKLQQADSRSIGAVPPSFTQEVQLARSRKDKGWLRLLAEDVRGEIFEREGLRLVGREQWALKDFKVAARTWKEVLAGDKGDVEANHALANVYERLYKIHGDPADLERSNLAIQNLLAGQNLLSAQHAEALALRGRNLKTLWRLDFANLDTQEERRERAIDTRARDAYDAYREAYRVDLNHFFPGLAALQMGHILKSLSMSTRFKNLFAGIERRASRYLEDLEDNLAALTHIVKAATERGCAMLLGDDLIWARIAAADLLFLDRLDDAPGADYSVVVDAYRDAVPKGTFFWDAARGQLELFEQLGIGVPAAQAVFRAFDEPITVAVESRGTPTKKIERHLVIFSGHNVDRTGATLYTPRFPASEQGRARALIEAALKQLNDEADDCSVLVSAAPGADILALEACQSLGIKTWLCLPMSRDIVASEVFKDYDIDWRNRFFALADAQPLGRTFVLSDDAGLPQWLFKHSMTPWSRGNRWMLHQAQAWGANKVTLLALWDHNKGDMSPNGTAEMLRLAENAGGVYVRVIDSRSLTAN</sequence>
<evidence type="ECO:0000313" key="2">
    <source>
        <dbReference type="Proteomes" id="UP000621859"/>
    </source>
</evidence>
<dbReference type="EMBL" id="BMLY01000004">
    <property type="protein sequence ID" value="GGP26832.1"/>
    <property type="molecule type" value="Genomic_DNA"/>
</dbReference>
<comment type="caution">
    <text evidence="1">The sequence shown here is derived from an EMBL/GenBank/DDBJ whole genome shotgun (WGS) entry which is preliminary data.</text>
</comment>
<accession>A0ABQ2PMJ1</accession>
<dbReference type="RefSeq" id="WP_188694531.1">
    <property type="nucleotide sequence ID" value="NZ_BMLY01000004.1"/>
</dbReference>